<gene>
    <name evidence="2" type="ORF">CK203_004219</name>
    <name evidence="1" type="ORF">CK203_091146</name>
</gene>
<dbReference type="EMBL" id="QGNW01000012">
    <property type="protein sequence ID" value="RVX17901.1"/>
    <property type="molecule type" value="Genomic_DNA"/>
</dbReference>
<sequence length="89" mass="10384">MPPSTDERELFHYTMENIIEDRTRYYYWVPETSHVSPLLIFIPYHEPFRSTGTYAWQGGAGTWSDGKLVTRIGRNSGSVLAVRIIPRFF</sequence>
<name>A0A438EYG1_VITVI</name>
<organism evidence="1 3">
    <name type="scientific">Vitis vinifera</name>
    <name type="common">Grape</name>
    <dbReference type="NCBI Taxonomy" id="29760"/>
    <lineage>
        <taxon>Eukaryota</taxon>
        <taxon>Viridiplantae</taxon>
        <taxon>Streptophyta</taxon>
        <taxon>Embryophyta</taxon>
        <taxon>Tracheophyta</taxon>
        <taxon>Spermatophyta</taxon>
        <taxon>Magnoliopsida</taxon>
        <taxon>eudicotyledons</taxon>
        <taxon>Gunneridae</taxon>
        <taxon>Pentapetalae</taxon>
        <taxon>rosids</taxon>
        <taxon>Vitales</taxon>
        <taxon>Vitaceae</taxon>
        <taxon>Viteae</taxon>
        <taxon>Vitis</taxon>
    </lineage>
</organism>
<protein>
    <submittedName>
        <fullName evidence="1">Uncharacterized protein</fullName>
    </submittedName>
</protein>
<reference evidence="1 3" key="1">
    <citation type="journal article" date="2018" name="PLoS Genet.">
        <title>Population sequencing reveals clonal diversity and ancestral inbreeding in the grapevine cultivar Chardonnay.</title>
        <authorList>
            <person name="Roach M.J."/>
            <person name="Johnson D.L."/>
            <person name="Bohlmann J."/>
            <person name="van Vuuren H.J."/>
            <person name="Jones S.J."/>
            <person name="Pretorius I.S."/>
            <person name="Schmidt S.A."/>
            <person name="Borneman A.R."/>
        </authorList>
    </citation>
    <scope>NUCLEOTIDE SEQUENCE [LARGE SCALE GENOMIC DNA]</scope>
    <source>
        <strain evidence="3">cv. Chardonnay</strain>
        <strain evidence="1">I10V1</strain>
        <tissue evidence="1">Leaf</tissue>
    </source>
</reference>
<evidence type="ECO:0000313" key="3">
    <source>
        <dbReference type="Proteomes" id="UP000288805"/>
    </source>
</evidence>
<dbReference type="AlphaFoldDB" id="A0A438EYG1"/>
<dbReference type="EMBL" id="QGNW01001163">
    <property type="protein sequence ID" value="RVW52754.1"/>
    <property type="molecule type" value="Genomic_DNA"/>
</dbReference>
<dbReference type="Proteomes" id="UP000288805">
    <property type="component" value="Unassembled WGS sequence"/>
</dbReference>
<comment type="caution">
    <text evidence="1">The sequence shown here is derived from an EMBL/GenBank/DDBJ whole genome shotgun (WGS) entry which is preliminary data.</text>
</comment>
<accession>A0A438EYG1</accession>
<proteinExistence type="predicted"/>
<evidence type="ECO:0000313" key="2">
    <source>
        <dbReference type="EMBL" id="RVX17901.1"/>
    </source>
</evidence>
<evidence type="ECO:0000313" key="1">
    <source>
        <dbReference type="EMBL" id="RVW52754.1"/>
    </source>
</evidence>